<name>A0A1S3EIB0_CICAR</name>
<keyword evidence="10" id="KW-1185">Reference proteome</keyword>
<dbReference type="PROSITE" id="PS00211">
    <property type="entry name" value="ABC_TRANSPORTER_1"/>
    <property type="match status" value="1"/>
</dbReference>
<dbReference type="InterPro" id="IPR017871">
    <property type="entry name" value="ABC_transporter-like_CS"/>
</dbReference>
<dbReference type="GO" id="GO:0005524">
    <property type="term" value="F:ATP binding"/>
    <property type="evidence" value="ECO:0007669"/>
    <property type="project" value="UniProtKB-KW"/>
</dbReference>
<organism evidence="10 11">
    <name type="scientific">Cicer arietinum</name>
    <name type="common">Chickpea</name>
    <name type="synonym">Garbanzo</name>
    <dbReference type="NCBI Taxonomy" id="3827"/>
    <lineage>
        <taxon>Eukaryota</taxon>
        <taxon>Viridiplantae</taxon>
        <taxon>Streptophyta</taxon>
        <taxon>Embryophyta</taxon>
        <taxon>Tracheophyta</taxon>
        <taxon>Spermatophyta</taxon>
        <taxon>Magnoliopsida</taxon>
        <taxon>eudicotyledons</taxon>
        <taxon>Gunneridae</taxon>
        <taxon>Pentapetalae</taxon>
        <taxon>rosids</taxon>
        <taxon>fabids</taxon>
        <taxon>Fabales</taxon>
        <taxon>Fabaceae</taxon>
        <taxon>Papilionoideae</taxon>
        <taxon>50 kb inversion clade</taxon>
        <taxon>NPAAA clade</taxon>
        <taxon>Hologalegina</taxon>
        <taxon>IRL clade</taxon>
        <taxon>Cicereae</taxon>
        <taxon>Cicer</taxon>
    </lineage>
</organism>
<evidence type="ECO:0000256" key="6">
    <source>
        <dbReference type="ARBA" id="ARBA00023136"/>
    </source>
</evidence>
<evidence type="ECO:0000256" key="7">
    <source>
        <dbReference type="SAM" id="Phobius"/>
    </source>
</evidence>
<comment type="subcellular location">
    <subcellularLocation>
        <location evidence="1">Membrane</location>
        <topology evidence="1">Multi-pass membrane protein</topology>
    </subcellularLocation>
</comment>
<sequence length="706" mass="78943">MPTSISNLLPLSHSKTFTVSHTHKSQTYIFNHNNKPHTRFLFSFSKSGRSKICNLKTRCVSDDVPRFHKRVGLLASVLPGGDWWTLPNHREDEAEPTAAIVALRRMWELVADERWVVTVAFGSLVIAAISEITMPSILAASIFSAQSGENAAFSRNAMFLVLLCFTSGICSGLRSGCFGILNVTLVKRLRENLYIAILFQDISYFDKEKVGTLTSRITADCQRLSNIIGNDLQLILRNTLQGTGAIINLVALSWPLAVSALMICSVLSAIFLVYGRYQRKAAELTQDFTACANEVAQETLCLIRTVRVYGTGKEEFERYNQWLQKLAFISSRESVGYGFWNLSFNTLYRSTQIFAVLLGGMSVFSCGVTVEQLTKYVLYCEWLIYATWRVTNSLSSLLQSIGASENIFHMMNLLPCDQFLSKGKKIFVSLSLATHKVWNHILFNCAFPHQTGIKLQRLMGHIQFVNVSFHYPARSMIPVLEHLDFSVKANQVIAIVGLSGSGKSTLVNLLLRLYEPSSGQICIDGFPLKELDIRWLRQKIGYVAQEPRILHMDIKSNIKYGCPMNINQEDIKQAAKLAYAHDFISSLPNGYETLVDDNALSGGQKQRIAIARAILRDPVILILDEPTSALDSESEHYIKEVLYALKDETKSRTIIIVAHSLSTVKAADGIIVMDNGCIIEMGNHDELLVKDGLYAKLNRIQADILT</sequence>
<feature type="domain" description="ABC transmembrane type-1" evidence="9">
    <location>
        <begin position="119"/>
        <end position="399"/>
    </location>
</feature>
<keyword evidence="3" id="KW-0547">Nucleotide-binding</keyword>
<dbReference type="PANTHER" id="PTHR43394:SF19">
    <property type="entry name" value="ABC TRANSPORTER B FAMILY"/>
    <property type="match status" value="1"/>
</dbReference>
<dbReference type="InterPro" id="IPR039421">
    <property type="entry name" value="Type_1_exporter"/>
</dbReference>
<dbReference type="AlphaFoldDB" id="A0A1S3EIB0"/>
<evidence type="ECO:0000256" key="4">
    <source>
        <dbReference type="ARBA" id="ARBA00022840"/>
    </source>
</evidence>
<evidence type="ECO:0000313" key="10">
    <source>
        <dbReference type="Proteomes" id="UP000087171"/>
    </source>
</evidence>
<dbReference type="PROSITE" id="PS50893">
    <property type="entry name" value="ABC_TRANSPORTER_2"/>
    <property type="match status" value="1"/>
</dbReference>
<dbReference type="SMART" id="SM00382">
    <property type="entry name" value="AAA"/>
    <property type="match status" value="1"/>
</dbReference>
<feature type="transmembrane region" description="Helical" evidence="7">
    <location>
        <begin position="246"/>
        <end position="274"/>
    </location>
</feature>
<protein>
    <submittedName>
        <fullName evidence="11">ABC transporter B family member 26, chloroplastic-like isoform X1</fullName>
    </submittedName>
</protein>
<gene>
    <name evidence="11" type="primary">LOC101499558</name>
</gene>
<dbReference type="STRING" id="3827.A0A1S3EIB0"/>
<dbReference type="InterPro" id="IPR011527">
    <property type="entry name" value="ABC1_TM_dom"/>
</dbReference>
<proteinExistence type="predicted"/>
<dbReference type="GO" id="GO:0016887">
    <property type="term" value="F:ATP hydrolysis activity"/>
    <property type="evidence" value="ECO:0007669"/>
    <property type="project" value="InterPro"/>
</dbReference>
<feature type="transmembrane region" description="Helical" evidence="7">
    <location>
        <begin position="157"/>
        <end position="181"/>
    </location>
</feature>
<dbReference type="Pfam" id="PF00005">
    <property type="entry name" value="ABC_tran"/>
    <property type="match status" value="1"/>
</dbReference>
<keyword evidence="5 7" id="KW-1133">Transmembrane helix</keyword>
<feature type="domain" description="ABC transporter" evidence="8">
    <location>
        <begin position="462"/>
        <end position="700"/>
    </location>
</feature>
<dbReference type="InterPro" id="IPR027417">
    <property type="entry name" value="P-loop_NTPase"/>
</dbReference>
<dbReference type="GO" id="GO:0015421">
    <property type="term" value="F:ABC-type oligopeptide transporter activity"/>
    <property type="evidence" value="ECO:0007669"/>
    <property type="project" value="TreeGrafter"/>
</dbReference>
<accession>A0A1S3EIB0</accession>
<dbReference type="RefSeq" id="XP_012575148.1">
    <property type="nucleotide sequence ID" value="XM_012719694.2"/>
</dbReference>
<evidence type="ECO:0000256" key="1">
    <source>
        <dbReference type="ARBA" id="ARBA00004141"/>
    </source>
</evidence>
<keyword evidence="4" id="KW-0067">ATP-binding</keyword>
<evidence type="ECO:0000259" key="8">
    <source>
        <dbReference type="PROSITE" id="PS50893"/>
    </source>
</evidence>
<dbReference type="PANTHER" id="PTHR43394">
    <property type="entry name" value="ATP-DEPENDENT PERMEASE MDL1, MITOCHONDRIAL"/>
    <property type="match status" value="1"/>
</dbReference>
<dbReference type="SUPFAM" id="SSF90123">
    <property type="entry name" value="ABC transporter transmembrane region"/>
    <property type="match status" value="1"/>
</dbReference>
<keyword evidence="2 7" id="KW-0812">Transmembrane</keyword>
<dbReference type="Gene3D" id="1.20.1560.10">
    <property type="entry name" value="ABC transporter type 1, transmembrane domain"/>
    <property type="match status" value="2"/>
</dbReference>
<dbReference type="InterPro" id="IPR036640">
    <property type="entry name" value="ABC1_TM_sf"/>
</dbReference>
<feature type="transmembrane region" description="Helical" evidence="7">
    <location>
        <begin position="115"/>
        <end position="145"/>
    </location>
</feature>
<dbReference type="FunFam" id="3.40.50.300:FF:000218">
    <property type="entry name" value="Multidrug ABC transporter ATP-binding protein"/>
    <property type="match status" value="1"/>
</dbReference>
<dbReference type="Gene3D" id="3.40.50.300">
    <property type="entry name" value="P-loop containing nucleotide triphosphate hydrolases"/>
    <property type="match status" value="1"/>
</dbReference>
<keyword evidence="6 7" id="KW-0472">Membrane</keyword>
<evidence type="ECO:0000256" key="2">
    <source>
        <dbReference type="ARBA" id="ARBA00022692"/>
    </source>
</evidence>
<dbReference type="OrthoDB" id="6500128at2759"/>
<evidence type="ECO:0000256" key="3">
    <source>
        <dbReference type="ARBA" id="ARBA00022741"/>
    </source>
</evidence>
<reference evidence="11" key="1">
    <citation type="submission" date="2025-08" db="UniProtKB">
        <authorList>
            <consortium name="RefSeq"/>
        </authorList>
    </citation>
    <scope>IDENTIFICATION</scope>
    <source>
        <tissue evidence="11">Etiolated seedlings</tissue>
    </source>
</reference>
<evidence type="ECO:0000259" key="9">
    <source>
        <dbReference type="PROSITE" id="PS50929"/>
    </source>
</evidence>
<dbReference type="Proteomes" id="UP000087171">
    <property type="component" value="Unplaced"/>
</dbReference>
<dbReference type="SUPFAM" id="SSF52540">
    <property type="entry name" value="P-loop containing nucleoside triphosphate hydrolases"/>
    <property type="match status" value="1"/>
</dbReference>
<dbReference type="Pfam" id="PF00664">
    <property type="entry name" value="ABC_membrane"/>
    <property type="match status" value="1"/>
</dbReference>
<evidence type="ECO:0000313" key="11">
    <source>
        <dbReference type="RefSeq" id="XP_012575148.1"/>
    </source>
</evidence>
<dbReference type="CDD" id="cd18572">
    <property type="entry name" value="ABC_6TM_TAP"/>
    <property type="match status" value="1"/>
</dbReference>
<dbReference type="InterPro" id="IPR003439">
    <property type="entry name" value="ABC_transporter-like_ATP-bd"/>
</dbReference>
<dbReference type="GO" id="GO:0016020">
    <property type="term" value="C:membrane"/>
    <property type="evidence" value="ECO:0007669"/>
    <property type="project" value="UniProtKB-SubCell"/>
</dbReference>
<dbReference type="InterPro" id="IPR003593">
    <property type="entry name" value="AAA+_ATPase"/>
</dbReference>
<evidence type="ECO:0000256" key="5">
    <source>
        <dbReference type="ARBA" id="ARBA00022989"/>
    </source>
</evidence>
<dbReference type="PROSITE" id="PS50929">
    <property type="entry name" value="ABC_TM1F"/>
    <property type="match status" value="1"/>
</dbReference>